<gene>
    <name evidence="7" type="ORF">H9642_14980</name>
</gene>
<evidence type="ECO:0000256" key="3">
    <source>
        <dbReference type="ARBA" id="ARBA00023004"/>
    </source>
</evidence>
<dbReference type="CDD" id="cd20777">
    <property type="entry name" value="8prop_heme-binding_NirN"/>
    <property type="match status" value="1"/>
</dbReference>
<evidence type="ECO:0000256" key="5">
    <source>
        <dbReference type="SAM" id="SignalP"/>
    </source>
</evidence>
<dbReference type="PROSITE" id="PS51007">
    <property type="entry name" value="CYTC"/>
    <property type="match status" value="1"/>
</dbReference>
<dbReference type="RefSeq" id="WP_286010359.1">
    <property type="nucleotide sequence ID" value="NZ_JACSQG010000009.1"/>
</dbReference>
<dbReference type="Gene3D" id="2.140.10.20">
    <property type="entry name" value="C-terminal (heme d1) domain of cytochrome cd1-nitrite reductase"/>
    <property type="match status" value="1"/>
</dbReference>
<evidence type="ECO:0000313" key="8">
    <source>
        <dbReference type="Proteomes" id="UP000611945"/>
    </source>
</evidence>
<dbReference type="InterPro" id="IPR009056">
    <property type="entry name" value="Cyt_c-like_dom"/>
</dbReference>
<dbReference type="SUPFAM" id="SSF51004">
    <property type="entry name" value="C-terminal (heme d1) domain of cytochrome cd1-nitrite reductase"/>
    <property type="match status" value="1"/>
</dbReference>
<evidence type="ECO:0000313" key="7">
    <source>
        <dbReference type="EMBL" id="MBD7978487.1"/>
    </source>
</evidence>
<evidence type="ECO:0000259" key="6">
    <source>
        <dbReference type="PROSITE" id="PS51007"/>
    </source>
</evidence>
<name>A0ABR8TRT3_9PSED</name>
<evidence type="ECO:0000256" key="2">
    <source>
        <dbReference type="ARBA" id="ARBA00022723"/>
    </source>
</evidence>
<dbReference type="PANTHER" id="PTHR47197:SF3">
    <property type="entry name" value="DIHYDRO-HEME D1 DEHYDROGENASE"/>
    <property type="match status" value="1"/>
</dbReference>
<evidence type="ECO:0000256" key="1">
    <source>
        <dbReference type="ARBA" id="ARBA00022617"/>
    </source>
</evidence>
<dbReference type="InterPro" id="IPR003143">
    <property type="entry name" value="Cyt_cd1_C_sf"/>
</dbReference>
<feature type="domain" description="Cytochrome c" evidence="6">
    <location>
        <begin position="33"/>
        <end position="111"/>
    </location>
</feature>
<feature type="chain" id="PRO_5045165008" evidence="5">
    <location>
        <begin position="22"/>
        <end position="508"/>
    </location>
</feature>
<keyword evidence="3 4" id="KW-0408">Iron</keyword>
<dbReference type="InterPro" id="IPR011048">
    <property type="entry name" value="Haem_d1_sf"/>
</dbReference>
<comment type="caution">
    <text evidence="7">The sequence shown here is derived from an EMBL/GenBank/DDBJ whole genome shotgun (WGS) entry which is preliminary data.</text>
</comment>
<keyword evidence="1 4" id="KW-0349">Heme</keyword>
<dbReference type="SUPFAM" id="SSF46626">
    <property type="entry name" value="Cytochrome c"/>
    <property type="match status" value="1"/>
</dbReference>
<accession>A0ABR8TRT3</accession>
<dbReference type="EMBL" id="JACSQG010000009">
    <property type="protein sequence ID" value="MBD7978487.1"/>
    <property type="molecule type" value="Genomic_DNA"/>
</dbReference>
<dbReference type="InterPro" id="IPR036909">
    <property type="entry name" value="Cyt_c-like_dom_sf"/>
</dbReference>
<reference evidence="7 8" key="1">
    <citation type="submission" date="2020-08" db="EMBL/GenBank/DDBJ databases">
        <title>A Genomic Blueprint of the Chicken Gut Microbiome.</title>
        <authorList>
            <person name="Gilroy R."/>
            <person name="Ravi A."/>
            <person name="Getino M."/>
            <person name="Pursley I."/>
            <person name="Horton D.L."/>
            <person name="Alikhan N.-F."/>
            <person name="Baker D."/>
            <person name="Gharbi K."/>
            <person name="Hall N."/>
            <person name="Watson M."/>
            <person name="Adriaenssens E.M."/>
            <person name="Foster-Nyarko E."/>
            <person name="Jarju S."/>
            <person name="Secka A."/>
            <person name="Antonio M."/>
            <person name="Oren A."/>
            <person name="Chaudhuri R."/>
            <person name="La Ragione R.M."/>
            <person name="Hildebrand F."/>
            <person name="Pallen M.J."/>
        </authorList>
    </citation>
    <scope>NUCLEOTIDE SEQUENCE [LARGE SCALE GENOMIC DNA]</scope>
    <source>
        <strain evidence="7 8">Sa2CUA2</strain>
    </source>
</reference>
<protein>
    <submittedName>
        <fullName evidence="7">C-type cytochrome</fullName>
    </submittedName>
</protein>
<evidence type="ECO:0000256" key="4">
    <source>
        <dbReference type="PROSITE-ProRule" id="PRU00433"/>
    </source>
</evidence>
<dbReference type="Pfam" id="PF02239">
    <property type="entry name" value="Cytochrom_D1"/>
    <property type="match status" value="1"/>
</dbReference>
<dbReference type="Pfam" id="PF13442">
    <property type="entry name" value="Cytochrome_CBB3"/>
    <property type="match status" value="1"/>
</dbReference>
<sequence>MRLIATFLLAAAALPAATYMALDQAIPHAEAATSTSTAHALYEQQCQSCHGANRLGGAGPALLPESLGRIKRAEVRQVIEQGRPASQMAAYGAVLDAAQIDALVDYLYTPSAVPPTWSDADLRASQRIFADVATLPATPQHGADPLNLFVVVEAGNHQVRILDGDHFEELAKFKSHFALHGGPKFSPDGRFVYFASRDGWVSVYDLHNLTMVAEVRAGLNTRNLAISNDGRWALVGNYLPGELVVLDARDLSLVKRIPATGLDGVTSRVSAVYTAPPRDSFVVALKDVQEVWELSYAGTPDFVPRRIQAKDFLDDFSFTPDYRQLLATSRKAQGGQVIDLDSGRALTDIPLPGMPHLGSGIYWQRDGKWVFATPNVSQGLISVLDMQTWELIKEIPTEGPGFFMRSHENSKYAWTDVFFGPNNDAIHLIDKQSLEVAHTLRPVPGKNAAHVEFTRDGKHLLLSVWDTDGALLVLESDTLKEVKRIPMNKPSGKYNVGNKIGFVEGTSH</sequence>
<keyword evidence="5" id="KW-0732">Signal</keyword>
<keyword evidence="8" id="KW-1185">Reference proteome</keyword>
<dbReference type="PANTHER" id="PTHR47197">
    <property type="entry name" value="PROTEIN NIRF"/>
    <property type="match status" value="1"/>
</dbReference>
<proteinExistence type="predicted"/>
<dbReference type="InterPro" id="IPR051200">
    <property type="entry name" value="Host-pathogen_enzymatic-act"/>
</dbReference>
<keyword evidence="2 4" id="KW-0479">Metal-binding</keyword>
<feature type="signal peptide" evidence="5">
    <location>
        <begin position="1"/>
        <end position="21"/>
    </location>
</feature>
<dbReference type="Gene3D" id="1.10.760.10">
    <property type="entry name" value="Cytochrome c-like domain"/>
    <property type="match status" value="1"/>
</dbReference>
<dbReference type="Proteomes" id="UP000611945">
    <property type="component" value="Unassembled WGS sequence"/>
</dbReference>
<organism evidence="7 8">
    <name type="scientific">Serpens gallinarum</name>
    <dbReference type="NCBI Taxonomy" id="2763075"/>
    <lineage>
        <taxon>Bacteria</taxon>
        <taxon>Pseudomonadati</taxon>
        <taxon>Pseudomonadota</taxon>
        <taxon>Gammaproteobacteria</taxon>
        <taxon>Pseudomonadales</taxon>
        <taxon>Pseudomonadaceae</taxon>
        <taxon>Pseudomonas</taxon>
    </lineage>
</organism>